<dbReference type="GO" id="GO:0004519">
    <property type="term" value="F:endonuclease activity"/>
    <property type="evidence" value="ECO:0007669"/>
    <property type="project" value="UniProtKB-KW"/>
</dbReference>
<reference evidence="4 5" key="1">
    <citation type="submission" date="2017-05" db="EMBL/GenBank/DDBJ databases">
        <authorList>
            <person name="Varghese N."/>
            <person name="Submissions S."/>
        </authorList>
    </citation>
    <scope>NUCLEOTIDE SEQUENCE [LARGE SCALE GENOMIC DNA]</scope>
    <source>
        <strain evidence="4 5">DSM 27040</strain>
    </source>
</reference>
<dbReference type="OrthoDB" id="9792800at2"/>
<evidence type="ECO:0000313" key="5">
    <source>
        <dbReference type="Proteomes" id="UP000319040"/>
    </source>
</evidence>
<keyword evidence="4" id="KW-0378">Hydrolase</keyword>
<dbReference type="InterPro" id="IPR041685">
    <property type="entry name" value="AAA_GajA/Old/RecF-like"/>
</dbReference>
<evidence type="ECO:0000259" key="3">
    <source>
        <dbReference type="Pfam" id="PF20469"/>
    </source>
</evidence>
<dbReference type="InterPro" id="IPR027417">
    <property type="entry name" value="P-loop_NTPase"/>
</dbReference>
<evidence type="ECO:0000313" key="4">
    <source>
        <dbReference type="EMBL" id="SMO93562.1"/>
    </source>
</evidence>
<gene>
    <name evidence="4" type="ORF">SAMN06265379_1208</name>
</gene>
<dbReference type="Pfam" id="PF20469">
    <property type="entry name" value="OLD-like_TOPRIM"/>
    <property type="match status" value="1"/>
</dbReference>
<dbReference type="RefSeq" id="WP_142534838.1">
    <property type="nucleotide sequence ID" value="NZ_FXTB01000020.1"/>
</dbReference>
<accession>A0A521FBI7</accession>
<dbReference type="AlphaFoldDB" id="A0A521FBI7"/>
<organism evidence="4 5">
    <name type="scientific">Saccharicrinis carchari</name>
    <dbReference type="NCBI Taxonomy" id="1168039"/>
    <lineage>
        <taxon>Bacteria</taxon>
        <taxon>Pseudomonadati</taxon>
        <taxon>Bacteroidota</taxon>
        <taxon>Bacteroidia</taxon>
        <taxon>Marinilabiliales</taxon>
        <taxon>Marinilabiliaceae</taxon>
        <taxon>Saccharicrinis</taxon>
    </lineage>
</organism>
<dbReference type="Gene3D" id="3.40.50.300">
    <property type="entry name" value="P-loop containing nucleotide triphosphate hydrolases"/>
    <property type="match status" value="1"/>
</dbReference>
<dbReference type="SUPFAM" id="SSF52540">
    <property type="entry name" value="P-loop containing nucleoside triphosphate hydrolases"/>
    <property type="match status" value="1"/>
</dbReference>
<dbReference type="EMBL" id="FXTB01000020">
    <property type="protein sequence ID" value="SMO93562.1"/>
    <property type="molecule type" value="Genomic_DNA"/>
</dbReference>
<protein>
    <submittedName>
        <fullName evidence="4">Predicted ATP-dependent endonuclease of the OLD family, contains P-loop ATPase and TOPRIM domains</fullName>
    </submittedName>
</protein>
<dbReference type="PANTHER" id="PTHR43581:SF4">
    <property type="entry name" value="ATP_GTP PHOSPHATASE"/>
    <property type="match status" value="1"/>
</dbReference>
<keyword evidence="1" id="KW-0175">Coiled coil</keyword>
<dbReference type="PANTHER" id="PTHR43581">
    <property type="entry name" value="ATP/GTP PHOSPHATASE"/>
    <property type="match status" value="1"/>
</dbReference>
<feature type="domain" description="Endonuclease GajA/Old nuclease/RecF-like AAA" evidence="2">
    <location>
        <begin position="1"/>
        <end position="391"/>
    </location>
</feature>
<feature type="coiled-coil region" evidence="1">
    <location>
        <begin position="223"/>
        <end position="265"/>
    </location>
</feature>
<dbReference type="InterPro" id="IPR034139">
    <property type="entry name" value="TOPRIM_OLD"/>
</dbReference>
<dbReference type="InterPro" id="IPR051396">
    <property type="entry name" value="Bact_Antivir_Def_Nuclease"/>
</dbReference>
<dbReference type="CDD" id="cd01026">
    <property type="entry name" value="TOPRIM_OLD"/>
    <property type="match status" value="1"/>
</dbReference>
<name>A0A521FBI7_SACCC</name>
<sequence>MYISEIEIFDFRNFQSTKDENDEAKGCTIEFTDGVNVIIGHNNSGKSNLIKALDLVLNFGGSKKLEVDDFNKNMTIADLINEPPKVKISLSFSESENEEEFSDDLVTASTWLTKLNSPYSAKLTYIFYLPQKEHDEYKKEMQLIASDDIENYWLAIKHQFLRKYTSKIYSGNPEYKNVVDSETSKKIDYQFLDAIRDVNRDLFTGKNTLLREVIDFFIDYDIKNDAKIEKKEQQKQIAKKRKDFTEEAKKLIKQLQTRMESGKKEMLSYASDTGASFEKSEPDFEGHILDTELYSALKLIVKHETGITIPATHNGLGYNNLIYISLLLAKMQKDASGDYLGSNSKTFPILAIEEPEAHLHPAMQYKFLKFLYENNKEKAKQIFITTHSPNITAAVNLDNIICFNRDDKGKLNVAYLGKVFGTTETDSKAYVQRFLDATKSDMLFSKKVVLVEGITEQLLLPVFANYENKSFEDEHISVINIGGRYFKHFLKLFDSEKPNTINKKITCITDLDPVYTIDDDTKNEKCYPFEKRDDLVEFKECSNSLVDDYAESKHPNIRSFSQQKGVGKTFEYAIAFENLQTEVFIGEKIANKVELKKLIDEYNKGKTLDELLTIFSSRGSENNRIKNAISASGIDTEEKKKHLIASRYLNSLTKGENAYELAQILQTNLEKDNPVGFKTPTYIKQAINWICE</sequence>
<keyword evidence="4" id="KW-0255">Endonuclease</keyword>
<evidence type="ECO:0000256" key="1">
    <source>
        <dbReference type="SAM" id="Coils"/>
    </source>
</evidence>
<keyword evidence="4" id="KW-0540">Nuclease</keyword>
<feature type="domain" description="OLD protein-like TOPRIM" evidence="3">
    <location>
        <begin position="443"/>
        <end position="512"/>
    </location>
</feature>
<evidence type="ECO:0000259" key="2">
    <source>
        <dbReference type="Pfam" id="PF13175"/>
    </source>
</evidence>
<dbReference type="Pfam" id="PF13175">
    <property type="entry name" value="AAA_15"/>
    <property type="match status" value="1"/>
</dbReference>
<keyword evidence="5" id="KW-1185">Reference proteome</keyword>
<proteinExistence type="predicted"/>
<dbReference type="Proteomes" id="UP000319040">
    <property type="component" value="Unassembled WGS sequence"/>
</dbReference>